<dbReference type="InterPro" id="IPR050245">
    <property type="entry name" value="PrsA_foldase"/>
</dbReference>
<protein>
    <recommendedName>
        <fullName evidence="2">peptidylprolyl isomerase</fullName>
        <ecNumber evidence="2">5.2.1.8</ecNumber>
    </recommendedName>
</protein>
<evidence type="ECO:0000256" key="3">
    <source>
        <dbReference type="ARBA" id="ARBA00022729"/>
    </source>
</evidence>
<evidence type="ECO:0000256" key="7">
    <source>
        <dbReference type="SAM" id="SignalP"/>
    </source>
</evidence>
<evidence type="ECO:0000256" key="2">
    <source>
        <dbReference type="ARBA" id="ARBA00013194"/>
    </source>
</evidence>
<dbReference type="GO" id="GO:0003755">
    <property type="term" value="F:peptidyl-prolyl cis-trans isomerase activity"/>
    <property type="evidence" value="ECO:0007669"/>
    <property type="project" value="UniProtKB-KW"/>
</dbReference>
<dbReference type="Pfam" id="PF13145">
    <property type="entry name" value="Rotamase_2"/>
    <property type="match status" value="1"/>
</dbReference>
<evidence type="ECO:0000313" key="10">
    <source>
        <dbReference type="Proteomes" id="UP000229641"/>
    </source>
</evidence>
<feature type="chain" id="PRO_5013930548" description="peptidylprolyl isomerase" evidence="7">
    <location>
        <begin position="22"/>
        <end position="307"/>
    </location>
</feature>
<dbReference type="AlphaFoldDB" id="A0A2H0LVF1"/>
<dbReference type="InterPro" id="IPR000297">
    <property type="entry name" value="PPIase_PpiC"/>
</dbReference>
<evidence type="ECO:0000256" key="4">
    <source>
        <dbReference type="ARBA" id="ARBA00023110"/>
    </source>
</evidence>
<proteinExistence type="predicted"/>
<dbReference type="Gene3D" id="1.10.4030.10">
    <property type="entry name" value="Porin chaperone SurA, peptide-binding domain"/>
    <property type="match status" value="1"/>
</dbReference>
<feature type="signal peptide" evidence="7">
    <location>
        <begin position="1"/>
        <end position="21"/>
    </location>
</feature>
<dbReference type="InterPro" id="IPR027304">
    <property type="entry name" value="Trigger_fact/SurA_dom_sf"/>
</dbReference>
<comment type="caution">
    <text evidence="9">The sequence shown here is derived from an EMBL/GenBank/DDBJ whole genome shotgun (WGS) entry which is preliminary data.</text>
</comment>
<dbReference type="SUPFAM" id="SSF54534">
    <property type="entry name" value="FKBP-like"/>
    <property type="match status" value="1"/>
</dbReference>
<evidence type="ECO:0000256" key="5">
    <source>
        <dbReference type="ARBA" id="ARBA00023235"/>
    </source>
</evidence>
<dbReference type="SUPFAM" id="SSF109998">
    <property type="entry name" value="Triger factor/SurA peptide-binding domain-like"/>
    <property type="match status" value="1"/>
</dbReference>
<name>A0A2H0LVF1_9BACT</name>
<dbReference type="InterPro" id="IPR046357">
    <property type="entry name" value="PPIase_dom_sf"/>
</dbReference>
<sequence>MKYFYFLSFMFLFVIIPSACAQDHPGTQLAQDRIVAIVNNEIITQSDIDELLAVFYMQLPENYSEERKEEEIIKKQPDALKRLIEDKLILEEAKHKGLEISERAVDERYKELKERFASDNDFQDSLIAQGLTPADLRKRIKEQMMMASIVDVNVNKAITVSPTEITAYYQAHRDEYKKPETAEVDSIYADSEARIDEAFNLLSNGENFEEVKGRFSSGASLGVVGRGELLSDIEEAIFALEEGQVSGVIKTDGGFYIFKLLSKKPQEQLSLADIEAEIKDRLVKEKKKEKFSQWVNGLKEKAYIIIK</sequence>
<reference evidence="9 10" key="1">
    <citation type="submission" date="2017-09" db="EMBL/GenBank/DDBJ databases">
        <title>Depth-based differentiation of microbial function through sediment-hosted aquifers and enrichment of novel symbionts in the deep terrestrial subsurface.</title>
        <authorList>
            <person name="Probst A.J."/>
            <person name="Ladd B."/>
            <person name="Jarett J.K."/>
            <person name="Geller-Mcgrath D.E."/>
            <person name="Sieber C.M."/>
            <person name="Emerson J.B."/>
            <person name="Anantharaman K."/>
            <person name="Thomas B.C."/>
            <person name="Malmstrom R."/>
            <person name="Stieglmeier M."/>
            <person name="Klingl A."/>
            <person name="Woyke T."/>
            <person name="Ryan C.M."/>
            <person name="Banfield J.F."/>
        </authorList>
    </citation>
    <scope>NUCLEOTIDE SEQUENCE [LARGE SCALE GENOMIC DNA]</scope>
    <source>
        <strain evidence="9">CG11_big_fil_rev_8_21_14_0_20_42_13</strain>
    </source>
</reference>
<evidence type="ECO:0000256" key="1">
    <source>
        <dbReference type="ARBA" id="ARBA00000971"/>
    </source>
</evidence>
<evidence type="ECO:0000313" key="9">
    <source>
        <dbReference type="EMBL" id="PIQ88390.1"/>
    </source>
</evidence>
<keyword evidence="3 7" id="KW-0732">Signal</keyword>
<evidence type="ECO:0000256" key="6">
    <source>
        <dbReference type="PROSITE-ProRule" id="PRU00278"/>
    </source>
</evidence>
<dbReference type="PROSITE" id="PS50198">
    <property type="entry name" value="PPIC_PPIASE_2"/>
    <property type="match status" value="1"/>
</dbReference>
<organism evidence="9 10">
    <name type="scientific">Candidatus Ghiorseimicrobium undicola</name>
    <dbReference type="NCBI Taxonomy" id="1974746"/>
    <lineage>
        <taxon>Bacteria</taxon>
        <taxon>Pseudomonadati</taxon>
        <taxon>Candidatus Omnitrophota</taxon>
        <taxon>Candidatus Ghiorseimicrobium</taxon>
    </lineage>
</organism>
<dbReference type="EMBL" id="PCWA01000109">
    <property type="protein sequence ID" value="PIQ88390.1"/>
    <property type="molecule type" value="Genomic_DNA"/>
</dbReference>
<dbReference type="PANTHER" id="PTHR47245:SF1">
    <property type="entry name" value="FOLDASE PROTEIN PRSA"/>
    <property type="match status" value="1"/>
</dbReference>
<dbReference type="EC" id="5.2.1.8" evidence="2"/>
<accession>A0A2H0LVF1</accession>
<gene>
    <name evidence="9" type="ORF">COV72_08795</name>
</gene>
<keyword evidence="5 6" id="KW-0413">Isomerase</keyword>
<keyword evidence="4 6" id="KW-0697">Rotamase</keyword>
<feature type="domain" description="PpiC" evidence="8">
    <location>
        <begin position="162"/>
        <end position="262"/>
    </location>
</feature>
<dbReference type="PANTHER" id="PTHR47245">
    <property type="entry name" value="PEPTIDYLPROLYL ISOMERASE"/>
    <property type="match status" value="1"/>
</dbReference>
<evidence type="ECO:0000259" key="8">
    <source>
        <dbReference type="PROSITE" id="PS50198"/>
    </source>
</evidence>
<comment type="catalytic activity">
    <reaction evidence="1">
        <text>[protein]-peptidylproline (omega=180) = [protein]-peptidylproline (omega=0)</text>
        <dbReference type="Rhea" id="RHEA:16237"/>
        <dbReference type="Rhea" id="RHEA-COMP:10747"/>
        <dbReference type="Rhea" id="RHEA-COMP:10748"/>
        <dbReference type="ChEBI" id="CHEBI:83833"/>
        <dbReference type="ChEBI" id="CHEBI:83834"/>
        <dbReference type="EC" id="5.2.1.8"/>
    </reaction>
</comment>
<dbReference type="Gene3D" id="3.10.50.40">
    <property type="match status" value="1"/>
</dbReference>
<dbReference type="Pfam" id="PF13624">
    <property type="entry name" value="SurA_N_3"/>
    <property type="match status" value="1"/>
</dbReference>
<dbReference type="Proteomes" id="UP000229641">
    <property type="component" value="Unassembled WGS sequence"/>
</dbReference>